<reference evidence="1" key="1">
    <citation type="submission" date="2012-05" db="EMBL/GenBank/DDBJ databases">
        <authorList>
            <person name="Krishnakumar V."/>
            <person name="Cheung F."/>
            <person name="Xiao Y."/>
            <person name="Chan A."/>
            <person name="Moskal W.A."/>
            <person name="Town C.D."/>
        </authorList>
    </citation>
    <scope>NUCLEOTIDE SEQUENCE</scope>
</reference>
<evidence type="ECO:0000313" key="1">
    <source>
        <dbReference type="EMBL" id="AFK38606.1"/>
    </source>
</evidence>
<dbReference type="AlphaFoldDB" id="I3SEB4"/>
<sequence>MPGFLNDPNESGIGPVSLFPPKRKSMRLGSLESELGIGPVRLLKER</sequence>
<name>I3SEB4_LOTJA</name>
<protein>
    <submittedName>
        <fullName evidence="1">Uncharacterized protein</fullName>
    </submittedName>
</protein>
<dbReference type="EMBL" id="BT138811">
    <property type="protein sequence ID" value="AFK38606.1"/>
    <property type="molecule type" value="mRNA"/>
</dbReference>
<proteinExistence type="evidence at transcript level"/>
<accession>I3SEB4</accession>
<organism evidence="1">
    <name type="scientific">Lotus japonicus</name>
    <name type="common">Lotus corniculatus var. japonicus</name>
    <dbReference type="NCBI Taxonomy" id="34305"/>
    <lineage>
        <taxon>Eukaryota</taxon>
        <taxon>Viridiplantae</taxon>
        <taxon>Streptophyta</taxon>
        <taxon>Embryophyta</taxon>
        <taxon>Tracheophyta</taxon>
        <taxon>Spermatophyta</taxon>
        <taxon>Magnoliopsida</taxon>
        <taxon>eudicotyledons</taxon>
        <taxon>Gunneridae</taxon>
        <taxon>Pentapetalae</taxon>
        <taxon>rosids</taxon>
        <taxon>fabids</taxon>
        <taxon>Fabales</taxon>
        <taxon>Fabaceae</taxon>
        <taxon>Papilionoideae</taxon>
        <taxon>50 kb inversion clade</taxon>
        <taxon>NPAAA clade</taxon>
        <taxon>Hologalegina</taxon>
        <taxon>robinioid clade</taxon>
        <taxon>Loteae</taxon>
        <taxon>Lotus</taxon>
    </lineage>
</organism>